<comment type="caution">
    <text evidence="5">Lacks conserved residue(s) required for the propagation of feature annotation.</text>
</comment>
<dbReference type="GO" id="GO:0006508">
    <property type="term" value="P:proteolysis"/>
    <property type="evidence" value="ECO:0007669"/>
    <property type="project" value="UniProtKB-KW"/>
</dbReference>
<keyword evidence="8" id="KW-1185">Reference proteome</keyword>
<reference evidence="7 8" key="2">
    <citation type="submission" date="2016-08" db="EMBL/GenBank/DDBJ databases">
        <title>Pervasive Adenine N6-methylation of Active Genes in Fungi.</title>
        <authorList>
            <consortium name="DOE Joint Genome Institute"/>
            <person name="Mondo S.J."/>
            <person name="Dannebaum R.O."/>
            <person name="Kuo R.C."/>
            <person name="Labutti K."/>
            <person name="Haridas S."/>
            <person name="Kuo A."/>
            <person name="Salamov A."/>
            <person name="Ahrendt S.R."/>
            <person name="Lipzen A."/>
            <person name="Sullivan W."/>
            <person name="Andreopoulos W.B."/>
            <person name="Clum A."/>
            <person name="Lindquist E."/>
            <person name="Daum C."/>
            <person name="Ramamoorthy G.K."/>
            <person name="Gryganskyi A."/>
            <person name="Culley D."/>
            <person name="Magnuson J.K."/>
            <person name="James T.Y."/>
            <person name="O'Malley M.A."/>
            <person name="Stajich J.E."/>
            <person name="Spatafora J.W."/>
            <person name="Visel A."/>
            <person name="Grigoriev I.V."/>
        </authorList>
    </citation>
    <scope>NUCLEOTIDE SEQUENCE [LARGE SCALE GENOMIC DNA]</scope>
    <source>
        <strain evidence="7 8">S4</strain>
    </source>
</reference>
<dbReference type="InterPro" id="IPR036852">
    <property type="entry name" value="Peptidase_S8/S53_dom_sf"/>
</dbReference>
<dbReference type="PROSITE" id="PS00138">
    <property type="entry name" value="SUBTILASE_SER"/>
    <property type="match status" value="1"/>
</dbReference>
<feature type="non-terminal residue" evidence="7">
    <location>
        <position position="172"/>
    </location>
</feature>
<dbReference type="PROSITE" id="PS51892">
    <property type="entry name" value="SUBTILASE"/>
    <property type="match status" value="1"/>
</dbReference>
<dbReference type="InterPro" id="IPR023828">
    <property type="entry name" value="Peptidase_S8_Ser-AS"/>
</dbReference>
<evidence type="ECO:0000256" key="2">
    <source>
        <dbReference type="ARBA" id="ARBA00022670"/>
    </source>
</evidence>
<evidence type="ECO:0000259" key="6">
    <source>
        <dbReference type="Pfam" id="PF00082"/>
    </source>
</evidence>
<dbReference type="Proteomes" id="UP000193944">
    <property type="component" value="Unassembled WGS sequence"/>
</dbReference>
<reference evidence="7 8" key="1">
    <citation type="submission" date="2016-08" db="EMBL/GenBank/DDBJ databases">
        <title>A Parts List for Fungal Cellulosomes Revealed by Comparative Genomics.</title>
        <authorList>
            <consortium name="DOE Joint Genome Institute"/>
            <person name="Haitjema C.H."/>
            <person name="Gilmore S.P."/>
            <person name="Henske J.K."/>
            <person name="Solomon K.V."/>
            <person name="De Groot R."/>
            <person name="Kuo A."/>
            <person name="Mondo S.J."/>
            <person name="Salamov A.A."/>
            <person name="Labutti K."/>
            <person name="Zhao Z."/>
            <person name="Chiniquy J."/>
            <person name="Barry K."/>
            <person name="Brewer H.M."/>
            <person name="Purvine S.O."/>
            <person name="Wright A.T."/>
            <person name="Boxma B."/>
            <person name="Van Alen T."/>
            <person name="Hackstein J.H."/>
            <person name="Baker S.E."/>
            <person name="Grigoriev I.V."/>
            <person name="O'Malley M.A."/>
        </authorList>
    </citation>
    <scope>NUCLEOTIDE SEQUENCE [LARGE SCALE GENOMIC DNA]</scope>
    <source>
        <strain evidence="7 8">S4</strain>
    </source>
</reference>
<gene>
    <name evidence="7" type="ORF">BCR32DRAFT_227378</name>
</gene>
<evidence type="ECO:0000256" key="5">
    <source>
        <dbReference type="PROSITE-ProRule" id="PRU01240"/>
    </source>
</evidence>
<evidence type="ECO:0000313" key="7">
    <source>
        <dbReference type="EMBL" id="ORX88236.1"/>
    </source>
</evidence>
<dbReference type="EMBL" id="MCFG01000001">
    <property type="protein sequence ID" value="ORX88236.1"/>
    <property type="molecule type" value="Genomic_DNA"/>
</dbReference>
<dbReference type="InterPro" id="IPR050131">
    <property type="entry name" value="Peptidase_S8_subtilisin-like"/>
</dbReference>
<dbReference type="Gene3D" id="3.40.50.200">
    <property type="entry name" value="Peptidase S8/S53 domain"/>
    <property type="match status" value="1"/>
</dbReference>
<dbReference type="STRING" id="1754192.A0A1Y1XRW6"/>
<dbReference type="GO" id="GO:0005615">
    <property type="term" value="C:extracellular space"/>
    <property type="evidence" value="ECO:0007669"/>
    <property type="project" value="TreeGrafter"/>
</dbReference>
<comment type="caution">
    <text evidence="7">The sequence shown here is derived from an EMBL/GenBank/DDBJ whole genome shotgun (WGS) entry which is preliminary data.</text>
</comment>
<dbReference type="Pfam" id="PF00082">
    <property type="entry name" value="Peptidase_S8"/>
    <property type="match status" value="1"/>
</dbReference>
<dbReference type="SUPFAM" id="SSF52743">
    <property type="entry name" value="Subtilisin-like"/>
    <property type="match status" value="1"/>
</dbReference>
<organism evidence="7 8">
    <name type="scientific">Anaeromyces robustus</name>
    <dbReference type="NCBI Taxonomy" id="1754192"/>
    <lineage>
        <taxon>Eukaryota</taxon>
        <taxon>Fungi</taxon>
        <taxon>Fungi incertae sedis</taxon>
        <taxon>Chytridiomycota</taxon>
        <taxon>Chytridiomycota incertae sedis</taxon>
        <taxon>Neocallimastigomycetes</taxon>
        <taxon>Neocallimastigales</taxon>
        <taxon>Neocallimastigaceae</taxon>
        <taxon>Anaeromyces</taxon>
    </lineage>
</organism>
<comment type="similarity">
    <text evidence="1 5">Belongs to the peptidase S8 family.</text>
</comment>
<name>A0A1Y1XRW6_9FUNG</name>
<dbReference type="PANTHER" id="PTHR43806">
    <property type="entry name" value="PEPTIDASE S8"/>
    <property type="match status" value="1"/>
</dbReference>
<keyword evidence="2" id="KW-0645">Protease</keyword>
<dbReference type="OrthoDB" id="206201at2759"/>
<dbReference type="AlphaFoldDB" id="A0A1Y1XRW6"/>
<keyword evidence="4" id="KW-0720">Serine protease</keyword>
<proteinExistence type="inferred from homology"/>
<accession>A0A1Y1XRW6</accession>
<dbReference type="InterPro" id="IPR000209">
    <property type="entry name" value="Peptidase_S8/S53_dom"/>
</dbReference>
<evidence type="ECO:0000256" key="3">
    <source>
        <dbReference type="ARBA" id="ARBA00022801"/>
    </source>
</evidence>
<evidence type="ECO:0000313" key="8">
    <source>
        <dbReference type="Proteomes" id="UP000193944"/>
    </source>
</evidence>
<feature type="domain" description="Peptidase S8/S53" evidence="6">
    <location>
        <begin position="7"/>
        <end position="172"/>
    </location>
</feature>
<evidence type="ECO:0000256" key="1">
    <source>
        <dbReference type="ARBA" id="ARBA00011073"/>
    </source>
</evidence>
<protein>
    <submittedName>
        <fullName evidence="7">Subtilisin-like protein</fullName>
    </submittedName>
</protein>
<evidence type="ECO:0000256" key="4">
    <source>
        <dbReference type="ARBA" id="ARBA00022825"/>
    </source>
</evidence>
<sequence>MLVSSAAGGSLLGVAKKANIHMVGVGYSIRGILNGLDFVKRNAIPHKSVISISSGHRPYYQSVDEKFDDLVNNEGFIIFVSGGNDDKNGCQGKKSNYFHGNSAYRKAIAVGATTSKIINNKYYRASYSNFGDCIDIFAPGTGIAAKMDKNKSKYSEGSGTSYATPLVAGVAA</sequence>
<keyword evidence="3" id="KW-0378">Hydrolase</keyword>
<dbReference type="GO" id="GO:0004252">
    <property type="term" value="F:serine-type endopeptidase activity"/>
    <property type="evidence" value="ECO:0007669"/>
    <property type="project" value="InterPro"/>
</dbReference>
<dbReference type="PANTHER" id="PTHR43806:SF11">
    <property type="entry name" value="CEREVISIN-RELATED"/>
    <property type="match status" value="1"/>
</dbReference>